<feature type="binding site" evidence="1">
    <location>
        <position position="131"/>
    </location>
    <ligand>
        <name>S-adenosyl-L-methionine</name>
        <dbReference type="ChEBI" id="CHEBI:59789"/>
    </ligand>
</feature>
<dbReference type="InterPro" id="IPR029063">
    <property type="entry name" value="SAM-dependent_MTases_sf"/>
</dbReference>
<dbReference type="Proteomes" id="UP000597507">
    <property type="component" value="Unassembled WGS sequence"/>
</dbReference>
<dbReference type="Pfam" id="PF04378">
    <property type="entry name" value="RsmJ"/>
    <property type="match status" value="1"/>
</dbReference>
<dbReference type="AlphaFoldDB" id="A0A8J2ZET2"/>
<evidence type="ECO:0000256" key="1">
    <source>
        <dbReference type="HAMAP-Rule" id="MF_00934"/>
    </source>
</evidence>
<keyword evidence="1" id="KW-0694">RNA-binding</keyword>
<sequence length="294" mass="31770">MRPARVAAPGDGGYPARPVNYRHAFHAGNFADCMKHALLVRLLHALRRKETPFAVLDTHAGRGAYDLSAPEAERTGEWRGGVGRLLGLADAGPLADYVALVRALGAPARYPGSPALVRALLRPQDRLVCVEPHPEDHAALAARFRGDRQVAVHRRDGWEALRALTPPPEGRGLVLMDPPFEQEGEFDRLAASVALLRRRFRAGILAAWYPIKHRAPVRAFHAALAAGGARDLIAAELWLRAPTDPARLNGCGLVVANAPFRFAEECGPMLAAMLAALGARDSGEGWAVTRIVEE</sequence>
<keyword evidence="1 2" id="KW-0489">Methyltransferase</keyword>
<dbReference type="EMBL" id="BMKS01000017">
    <property type="protein sequence ID" value="GGG47775.1"/>
    <property type="molecule type" value="Genomic_DNA"/>
</dbReference>
<dbReference type="GO" id="GO:0003723">
    <property type="term" value="F:RNA binding"/>
    <property type="evidence" value="ECO:0007669"/>
    <property type="project" value="UniProtKB-UniRule"/>
</dbReference>
<keyword evidence="1" id="KW-0808">Transferase</keyword>
<dbReference type="GO" id="GO:0005829">
    <property type="term" value="C:cytosol"/>
    <property type="evidence" value="ECO:0007669"/>
    <property type="project" value="TreeGrafter"/>
</dbReference>
<feature type="binding site" evidence="1">
    <location>
        <position position="59"/>
    </location>
    <ligand>
        <name>S-adenosyl-L-methionine</name>
        <dbReference type="ChEBI" id="CHEBI:59789"/>
    </ligand>
</feature>
<dbReference type="EC" id="2.1.1.266" evidence="1"/>
<name>A0A8J2ZET2_9PROT</name>
<dbReference type="HAMAP" id="MF_00934">
    <property type="entry name" value="23SrRNA_methyltr_J"/>
    <property type="match status" value="1"/>
</dbReference>
<organism evidence="2 3">
    <name type="scientific">Caldovatus sediminis</name>
    <dbReference type="NCBI Taxonomy" id="2041189"/>
    <lineage>
        <taxon>Bacteria</taxon>
        <taxon>Pseudomonadati</taxon>
        <taxon>Pseudomonadota</taxon>
        <taxon>Alphaproteobacteria</taxon>
        <taxon>Acetobacterales</taxon>
        <taxon>Roseomonadaceae</taxon>
        <taxon>Caldovatus</taxon>
    </lineage>
</organism>
<proteinExistence type="inferred from homology"/>
<keyword evidence="1" id="KW-0698">rRNA processing</keyword>
<dbReference type="GO" id="GO:0036307">
    <property type="term" value="F:23S rRNA (adenine(2030)-N(6))-methyltransferase activity"/>
    <property type="evidence" value="ECO:0007669"/>
    <property type="project" value="UniProtKB-UniRule"/>
</dbReference>
<dbReference type="GO" id="GO:0070475">
    <property type="term" value="P:rRNA base methylation"/>
    <property type="evidence" value="ECO:0007669"/>
    <property type="project" value="UniProtKB-UniRule"/>
</dbReference>
<comment type="subunit">
    <text evidence="1">Monomer.</text>
</comment>
<comment type="function">
    <text evidence="1">Specifically methylates the adenine in position 2030 of 23S rRNA.</text>
</comment>
<reference evidence="2 3" key="1">
    <citation type="journal article" date="2014" name="Int. J. Syst. Evol. Microbiol.">
        <title>Complete genome sequence of Corynebacterium casei LMG S-19264T (=DSM 44701T), isolated from a smear-ripened cheese.</title>
        <authorList>
            <consortium name="US DOE Joint Genome Institute (JGI-PGF)"/>
            <person name="Walter F."/>
            <person name="Albersmeier A."/>
            <person name="Kalinowski J."/>
            <person name="Ruckert C."/>
        </authorList>
    </citation>
    <scope>NUCLEOTIDE SEQUENCE [LARGE SCALE GENOMIC DNA]</scope>
    <source>
        <strain evidence="2 3">CGMCC 1.16330</strain>
    </source>
</reference>
<evidence type="ECO:0000313" key="3">
    <source>
        <dbReference type="Proteomes" id="UP000597507"/>
    </source>
</evidence>
<dbReference type="Gene3D" id="3.40.50.150">
    <property type="entry name" value="Vaccinia Virus protein VP39"/>
    <property type="match status" value="1"/>
</dbReference>
<keyword evidence="1" id="KW-0949">S-adenosyl-L-methionine</keyword>
<feature type="active site" description="Proton acceptor" evidence="1">
    <location>
        <position position="177"/>
    </location>
</feature>
<dbReference type="InterPro" id="IPR007473">
    <property type="entry name" value="RlmJ"/>
</dbReference>
<feature type="binding site" evidence="1">
    <location>
        <position position="177"/>
    </location>
    <ligand>
        <name>S-adenosyl-L-methionine</name>
        <dbReference type="ChEBI" id="CHEBI:59789"/>
    </ligand>
</feature>
<keyword evidence="3" id="KW-1185">Reference proteome</keyword>
<dbReference type="SUPFAM" id="SSF53335">
    <property type="entry name" value="S-adenosyl-L-methionine-dependent methyltransferases"/>
    <property type="match status" value="1"/>
</dbReference>
<gene>
    <name evidence="1 2" type="primary">rlmJ</name>
    <name evidence="2" type="ORF">GCM10010964_38940</name>
</gene>
<feature type="binding site" evidence="1">
    <location>
        <position position="113"/>
    </location>
    <ligand>
        <name>S-adenosyl-L-methionine</name>
        <dbReference type="ChEBI" id="CHEBI:59789"/>
    </ligand>
</feature>
<dbReference type="PANTHER" id="PTHR37426">
    <property type="entry name" value="RIBOSOMAL RNA LARGE SUBUNIT METHYLTRANSFERASE J"/>
    <property type="match status" value="1"/>
</dbReference>
<dbReference type="PANTHER" id="PTHR37426:SF1">
    <property type="entry name" value="RIBOSOMAL RNA LARGE SUBUNIT METHYLTRANSFERASE J"/>
    <property type="match status" value="1"/>
</dbReference>
<protein>
    <recommendedName>
        <fullName evidence="1">Ribosomal RNA large subunit methyltransferase J</fullName>
        <ecNumber evidence="1">2.1.1.266</ecNumber>
    </recommendedName>
    <alternativeName>
        <fullName evidence="1">23S rRNA (adenine(2030)-N6)-methyltransferase</fullName>
    </alternativeName>
    <alternativeName>
        <fullName evidence="1">23S rRNA m6A2030 methyltransferase</fullName>
    </alternativeName>
</protein>
<accession>A0A8J2ZET2</accession>
<feature type="binding site" evidence="1">
    <location>
        <position position="36"/>
    </location>
    <ligand>
        <name>S-adenosyl-L-methionine</name>
        <dbReference type="ChEBI" id="CHEBI:59789"/>
    </ligand>
</feature>
<feature type="site" description="Interaction with substrate rRNA" evidence="1">
    <location>
        <position position="21"/>
    </location>
</feature>
<comment type="caution">
    <text evidence="2">The sequence shown here is derived from an EMBL/GenBank/DDBJ whole genome shotgun (WGS) entry which is preliminary data.</text>
</comment>
<comment type="similarity">
    <text evidence="1">Belongs to the RlmJ family.</text>
</comment>
<comment type="catalytic activity">
    <reaction evidence="1">
        <text>adenosine(2030) in 23S rRNA + S-adenosyl-L-methionine = N(6)-methyladenosine(2030) in 23S rRNA + S-adenosyl-L-homocysteine + H(+)</text>
        <dbReference type="Rhea" id="RHEA:43736"/>
        <dbReference type="Rhea" id="RHEA-COMP:10668"/>
        <dbReference type="Rhea" id="RHEA-COMP:10669"/>
        <dbReference type="ChEBI" id="CHEBI:15378"/>
        <dbReference type="ChEBI" id="CHEBI:57856"/>
        <dbReference type="ChEBI" id="CHEBI:59789"/>
        <dbReference type="ChEBI" id="CHEBI:74411"/>
        <dbReference type="ChEBI" id="CHEBI:74449"/>
        <dbReference type="EC" id="2.1.1.266"/>
    </reaction>
</comment>
<feature type="binding site" evidence="1">
    <location>
        <begin position="156"/>
        <end position="157"/>
    </location>
    <ligand>
        <name>S-adenosyl-L-methionine</name>
        <dbReference type="ChEBI" id="CHEBI:59789"/>
    </ligand>
</feature>
<evidence type="ECO:0000313" key="2">
    <source>
        <dbReference type="EMBL" id="GGG47775.1"/>
    </source>
</evidence>